<evidence type="ECO:0000256" key="2">
    <source>
        <dbReference type="ARBA" id="ARBA00022428"/>
    </source>
</evidence>
<evidence type="ECO:0000256" key="3">
    <source>
        <dbReference type="ARBA" id="ARBA00022475"/>
    </source>
</evidence>
<dbReference type="GO" id="GO:0009234">
    <property type="term" value="P:menaquinone biosynthetic process"/>
    <property type="evidence" value="ECO:0007669"/>
    <property type="project" value="UniProtKB-UniRule"/>
</dbReference>
<feature type="transmembrane region" description="Helical" evidence="8">
    <location>
        <begin position="40"/>
        <end position="58"/>
    </location>
</feature>
<feature type="transmembrane region" description="Helical" evidence="8">
    <location>
        <begin position="91"/>
        <end position="108"/>
    </location>
</feature>
<keyword evidence="4 8" id="KW-0808">Transferase</keyword>
<comment type="similarity">
    <text evidence="8">Belongs to the MenA family. Type 1 subfamily.</text>
</comment>
<dbReference type="RefSeq" id="WP_060824360.1">
    <property type="nucleotide sequence ID" value="NZ_AP014938.1"/>
</dbReference>
<comment type="pathway">
    <text evidence="8">Quinol/quinone metabolism; menaquinone biosynthesis; menaquinol from 1,4-dihydroxy-2-naphthoate: step 1/2.</text>
</comment>
<evidence type="ECO:0000256" key="6">
    <source>
        <dbReference type="ARBA" id="ARBA00022989"/>
    </source>
</evidence>
<reference evidence="11" key="1">
    <citation type="submission" date="2015-08" db="EMBL/GenBank/DDBJ databases">
        <title>Complete genome sequence of Rothia mucilaginosa strain NUM-Rm6536.</title>
        <authorList>
            <person name="Nambu T."/>
        </authorList>
    </citation>
    <scope>NUCLEOTIDE SEQUENCE [LARGE SCALE GENOMIC DNA]</scope>
    <source>
        <strain evidence="11">NUM-Rm6536</strain>
    </source>
</reference>
<proteinExistence type="inferred from homology"/>
<feature type="transmembrane region" description="Helical" evidence="8">
    <location>
        <begin position="114"/>
        <end position="133"/>
    </location>
</feature>
<dbReference type="InterPro" id="IPR000537">
    <property type="entry name" value="UbiA_prenyltransferase"/>
</dbReference>
<dbReference type="InterPro" id="IPR044878">
    <property type="entry name" value="UbiA_sf"/>
</dbReference>
<sequence>MATAAQWIEGARLRTLPLAVAPIIAGSAAAYEVNEFKPLYAFLAFLVAFFLQVGVNYANDYSDGIKGTDEDRVGPLRLVGSGVASPRSVKYAAFACFGLAMLAGLALVALANQWWFLAIGASSVFAAWGYTGGKHPYGYMGLGDVFVFVYFGLVATLGTLYTQAHTLTLLGWVGAIGIGLISCALLMANNVRDIPTDIEAGKLTMAVRLGERWSRITYIVEMALALGLGVLLLDENPWFLLIFLLVGPTIHSCVTVWTRGGRELIPVLKQAGIVALVYSVILALAVWLGSLNIISHEVQVFTGY</sequence>
<keyword evidence="2 8" id="KW-0474">Menaquinone biosynthesis</keyword>
<dbReference type="AlphaFoldDB" id="A0A0K2S0G9"/>
<dbReference type="InterPro" id="IPR004657">
    <property type="entry name" value="MenA"/>
</dbReference>
<feature type="transmembrane region" description="Helical" evidence="8">
    <location>
        <begin position="238"/>
        <end position="259"/>
    </location>
</feature>
<comment type="subcellular location">
    <subcellularLocation>
        <location evidence="8">Cell membrane</location>
        <topology evidence="8">Multi-pass membrane protein</topology>
    </subcellularLocation>
    <subcellularLocation>
        <location evidence="1">Membrane</location>
        <topology evidence="1">Multi-pass membrane protein</topology>
    </subcellularLocation>
</comment>
<keyword evidence="5 8" id="KW-0812">Transmembrane</keyword>
<dbReference type="GO" id="GO:0046428">
    <property type="term" value="F:1,4-dihydroxy-2-naphthoate polyprenyltransferase activity"/>
    <property type="evidence" value="ECO:0007669"/>
    <property type="project" value="UniProtKB-UniRule"/>
</dbReference>
<feature type="transmembrane region" description="Helical" evidence="8">
    <location>
        <begin position="145"/>
        <end position="163"/>
    </location>
</feature>
<dbReference type="GO" id="GO:0005886">
    <property type="term" value="C:plasma membrane"/>
    <property type="evidence" value="ECO:0007669"/>
    <property type="project" value="UniProtKB-SubCell"/>
</dbReference>
<dbReference type="GO" id="GO:0042371">
    <property type="term" value="P:vitamin K biosynthetic process"/>
    <property type="evidence" value="ECO:0007669"/>
    <property type="project" value="TreeGrafter"/>
</dbReference>
<evidence type="ECO:0000256" key="9">
    <source>
        <dbReference type="NCBIfam" id="TIGR00751"/>
    </source>
</evidence>
<comment type="catalytic activity">
    <reaction evidence="8">
        <text>an all-trans-polyprenyl diphosphate + 1,4-dihydroxy-2-naphthoate + H(+) = a 2-demethylmenaquinol + CO2 + diphosphate</text>
        <dbReference type="Rhea" id="RHEA:26478"/>
        <dbReference type="Rhea" id="RHEA-COMP:9563"/>
        <dbReference type="Rhea" id="RHEA-COMP:9564"/>
        <dbReference type="ChEBI" id="CHEBI:11173"/>
        <dbReference type="ChEBI" id="CHEBI:15378"/>
        <dbReference type="ChEBI" id="CHEBI:16526"/>
        <dbReference type="ChEBI" id="CHEBI:33019"/>
        <dbReference type="ChEBI" id="CHEBI:55437"/>
        <dbReference type="ChEBI" id="CHEBI:58914"/>
        <dbReference type="EC" id="2.5.1.74"/>
    </reaction>
</comment>
<keyword evidence="7 8" id="KW-0472">Membrane</keyword>
<dbReference type="PANTHER" id="PTHR13929:SF0">
    <property type="entry name" value="UBIA PRENYLTRANSFERASE DOMAIN-CONTAINING PROTEIN 1"/>
    <property type="match status" value="1"/>
</dbReference>
<dbReference type="PANTHER" id="PTHR13929">
    <property type="entry name" value="1,4-DIHYDROXY-2-NAPHTHOATE OCTAPRENYLTRANSFERASE"/>
    <property type="match status" value="1"/>
</dbReference>
<dbReference type="Proteomes" id="UP000066203">
    <property type="component" value="Chromosome"/>
</dbReference>
<dbReference type="Gene3D" id="1.10.357.140">
    <property type="entry name" value="UbiA prenyltransferase"/>
    <property type="match status" value="1"/>
</dbReference>
<dbReference type="EC" id="2.5.1.74" evidence="8 9"/>
<organism evidence="10">
    <name type="scientific">Rothia mucilaginosa</name>
    <dbReference type="NCBI Taxonomy" id="43675"/>
    <lineage>
        <taxon>Bacteria</taxon>
        <taxon>Bacillati</taxon>
        <taxon>Actinomycetota</taxon>
        <taxon>Actinomycetes</taxon>
        <taxon>Micrococcales</taxon>
        <taxon>Micrococcaceae</taxon>
        <taxon>Rothia</taxon>
    </lineage>
</organism>
<protein>
    <recommendedName>
        <fullName evidence="8 9">1,4-dihydroxy-2-naphthoate octaprenyltransferase</fullName>
        <shortName evidence="8">DHNA-octaprenyltransferase</shortName>
        <ecNumber evidence="8 9">2.5.1.74</ecNumber>
    </recommendedName>
</protein>
<evidence type="ECO:0000313" key="10">
    <source>
        <dbReference type="EMBL" id="BAS20312.1"/>
    </source>
</evidence>
<evidence type="ECO:0000313" key="11">
    <source>
        <dbReference type="Proteomes" id="UP000066203"/>
    </source>
</evidence>
<dbReference type="NCBIfam" id="NF004751">
    <property type="entry name" value="PRK06080.1-3"/>
    <property type="match status" value="1"/>
</dbReference>
<feature type="transmembrane region" description="Helical" evidence="8">
    <location>
        <begin position="169"/>
        <end position="191"/>
    </location>
</feature>
<dbReference type="UniPathway" id="UPA00079">
    <property type="reaction ID" value="UER00168"/>
</dbReference>
<feature type="transmembrane region" description="Helical" evidence="8">
    <location>
        <begin position="271"/>
        <end position="294"/>
    </location>
</feature>
<keyword evidence="6 8" id="KW-1133">Transmembrane helix</keyword>
<comment type="function">
    <text evidence="8">Conversion of 1,4-dihydroxy-2-naphthoate (DHNA) to demethylmenaquinone (DMK).</text>
</comment>
<accession>A0A0K2S0G9</accession>
<keyword evidence="3 8" id="KW-1003">Cell membrane</keyword>
<gene>
    <name evidence="8" type="primary">menA</name>
    <name evidence="10" type="ORF">RM6536_1065</name>
</gene>
<evidence type="ECO:0000256" key="7">
    <source>
        <dbReference type="ARBA" id="ARBA00023136"/>
    </source>
</evidence>
<dbReference type="InterPro" id="IPR026046">
    <property type="entry name" value="UBIAD1"/>
</dbReference>
<feature type="transmembrane region" description="Helical" evidence="8">
    <location>
        <begin position="212"/>
        <end position="232"/>
    </location>
</feature>
<dbReference type="HAMAP" id="MF_01937">
    <property type="entry name" value="MenA_1"/>
    <property type="match status" value="1"/>
</dbReference>
<dbReference type="Pfam" id="PF01040">
    <property type="entry name" value="UbiA"/>
    <property type="match status" value="1"/>
</dbReference>
<dbReference type="PIRSF" id="PIRSF005355">
    <property type="entry name" value="UBIAD1"/>
    <property type="match status" value="1"/>
</dbReference>
<evidence type="ECO:0000256" key="4">
    <source>
        <dbReference type="ARBA" id="ARBA00022679"/>
    </source>
</evidence>
<evidence type="ECO:0000256" key="8">
    <source>
        <dbReference type="HAMAP-Rule" id="MF_01937"/>
    </source>
</evidence>
<evidence type="ECO:0000256" key="1">
    <source>
        <dbReference type="ARBA" id="ARBA00004141"/>
    </source>
</evidence>
<dbReference type="EMBL" id="AP014938">
    <property type="protein sequence ID" value="BAS20312.1"/>
    <property type="molecule type" value="Genomic_DNA"/>
</dbReference>
<name>A0A0K2S0G9_9MICC</name>
<dbReference type="NCBIfam" id="TIGR00751">
    <property type="entry name" value="menA"/>
    <property type="match status" value="1"/>
</dbReference>
<dbReference type="CDD" id="cd13962">
    <property type="entry name" value="PT_UbiA_UBIAD1"/>
    <property type="match status" value="1"/>
</dbReference>
<evidence type="ECO:0000256" key="5">
    <source>
        <dbReference type="ARBA" id="ARBA00022692"/>
    </source>
</evidence>
<dbReference type="PATRIC" id="fig|43675.28.peg.1095"/>